<reference evidence="7" key="1">
    <citation type="journal article" date="2019" name="Int. J. Syst. Evol. Microbiol.">
        <title>The Global Catalogue of Microorganisms (GCM) 10K type strain sequencing project: providing services to taxonomists for standard genome sequencing and annotation.</title>
        <authorList>
            <consortium name="The Broad Institute Genomics Platform"/>
            <consortium name="The Broad Institute Genome Sequencing Center for Infectious Disease"/>
            <person name="Wu L."/>
            <person name="Ma J."/>
        </authorList>
    </citation>
    <scope>NUCLEOTIDE SEQUENCE [LARGE SCALE GENOMIC DNA]</scope>
    <source>
        <strain evidence="7">KCTC 52368</strain>
    </source>
</reference>
<dbReference type="Gene3D" id="3.90.1150.10">
    <property type="entry name" value="Aspartate Aminotransferase, domain 1"/>
    <property type="match status" value="1"/>
</dbReference>
<dbReference type="PANTHER" id="PTHR43807:SF20">
    <property type="entry name" value="FI04487P"/>
    <property type="match status" value="1"/>
</dbReference>
<name>A0ABW5MYP2_9FLAO</name>
<keyword evidence="2 6" id="KW-0032">Aminotransferase</keyword>
<evidence type="ECO:0000256" key="1">
    <source>
        <dbReference type="ARBA" id="ARBA00001933"/>
    </source>
</evidence>
<organism evidence="6 7">
    <name type="scientific">Croceitalea marina</name>
    <dbReference type="NCBI Taxonomy" id="1775166"/>
    <lineage>
        <taxon>Bacteria</taxon>
        <taxon>Pseudomonadati</taxon>
        <taxon>Bacteroidota</taxon>
        <taxon>Flavobacteriia</taxon>
        <taxon>Flavobacteriales</taxon>
        <taxon>Flavobacteriaceae</taxon>
        <taxon>Croceitalea</taxon>
    </lineage>
</organism>
<dbReference type="InterPro" id="IPR004839">
    <property type="entry name" value="Aminotransferase_I/II_large"/>
</dbReference>
<accession>A0ABW5MYP2</accession>
<gene>
    <name evidence="6" type="ORF">ACFSQJ_13455</name>
</gene>
<dbReference type="PANTHER" id="PTHR43807">
    <property type="entry name" value="FI04487P"/>
    <property type="match status" value="1"/>
</dbReference>
<keyword evidence="7" id="KW-1185">Reference proteome</keyword>
<dbReference type="NCBIfam" id="NF009079">
    <property type="entry name" value="PRK12414.1"/>
    <property type="match status" value="1"/>
</dbReference>
<keyword evidence="3" id="KW-0808">Transferase</keyword>
<proteinExistence type="predicted"/>
<dbReference type="Pfam" id="PF00155">
    <property type="entry name" value="Aminotran_1_2"/>
    <property type="match status" value="1"/>
</dbReference>
<dbReference type="RefSeq" id="WP_377767489.1">
    <property type="nucleotide sequence ID" value="NZ_JBHULB010000017.1"/>
</dbReference>
<dbReference type="Proteomes" id="UP001597526">
    <property type="component" value="Unassembled WGS sequence"/>
</dbReference>
<dbReference type="SUPFAM" id="SSF53383">
    <property type="entry name" value="PLP-dependent transferases"/>
    <property type="match status" value="1"/>
</dbReference>
<dbReference type="CDD" id="cd00609">
    <property type="entry name" value="AAT_like"/>
    <property type="match status" value="1"/>
</dbReference>
<evidence type="ECO:0000313" key="6">
    <source>
        <dbReference type="EMBL" id="MFD2587946.1"/>
    </source>
</evidence>
<feature type="domain" description="Aminotransferase class I/classII large" evidence="5">
    <location>
        <begin position="31"/>
        <end position="380"/>
    </location>
</feature>
<dbReference type="InterPro" id="IPR015421">
    <property type="entry name" value="PyrdxlP-dep_Trfase_major"/>
</dbReference>
<evidence type="ECO:0000313" key="7">
    <source>
        <dbReference type="Proteomes" id="UP001597526"/>
    </source>
</evidence>
<protein>
    <submittedName>
        <fullName evidence="6">Methionine aminotransferase</fullName>
    </submittedName>
</protein>
<dbReference type="Gene3D" id="3.40.640.10">
    <property type="entry name" value="Type I PLP-dependent aspartate aminotransferase-like (Major domain)"/>
    <property type="match status" value="1"/>
</dbReference>
<evidence type="ECO:0000259" key="5">
    <source>
        <dbReference type="Pfam" id="PF00155"/>
    </source>
</evidence>
<comment type="cofactor">
    <cofactor evidence="1">
        <name>pyridoxal 5'-phosphate</name>
        <dbReference type="ChEBI" id="CHEBI:597326"/>
    </cofactor>
</comment>
<dbReference type="InterPro" id="IPR051326">
    <property type="entry name" value="Kynurenine-oxoglutarate_AT"/>
</dbReference>
<comment type="caution">
    <text evidence="6">The sequence shown here is derived from an EMBL/GenBank/DDBJ whole genome shotgun (WGS) entry which is preliminary data.</text>
</comment>
<dbReference type="InterPro" id="IPR015424">
    <property type="entry name" value="PyrdxlP-dep_Trfase"/>
</dbReference>
<dbReference type="NCBIfam" id="NF006569">
    <property type="entry name" value="PRK09082.1"/>
    <property type="match status" value="1"/>
</dbReference>
<sequence length="384" mass="43595">MITAPIINSKLPDVKTTIFTVVGDLARKHNAIDLSQGFPNFDADPELIELVSKAMRNGHNQYAGMKGLPELREILSDKIQKLNGHHYSPENEITIVAGATQAIYTAITAFINAGDEVIVLKPAYDCYEPAIKINGGHTVHVELDAPGYEVDWELFKTKITAKTKMVIINTPHNPIGRIFSKNDMLRLQKILRGTNIILLSDEVYEHIIFDGETHQSASRFIDLASRSIICSSFGKTFHVTGWKIGYCVAPQGLMHEFQKVHQFNVFCVPRPVQHALATYLQTENHYLELGAFYQKKRDFFLDAIKGSRFKFTPSQGSFFQILDYSEITDEKDDELVRRLILEHKLASIPVSEFNLNYRSDKMLRFCFAKKEETLQQAADILNKI</sequence>
<evidence type="ECO:0000256" key="3">
    <source>
        <dbReference type="ARBA" id="ARBA00022679"/>
    </source>
</evidence>
<dbReference type="EMBL" id="JBHULB010000017">
    <property type="protein sequence ID" value="MFD2587946.1"/>
    <property type="molecule type" value="Genomic_DNA"/>
</dbReference>
<evidence type="ECO:0000256" key="2">
    <source>
        <dbReference type="ARBA" id="ARBA00022576"/>
    </source>
</evidence>
<dbReference type="InterPro" id="IPR015422">
    <property type="entry name" value="PyrdxlP-dep_Trfase_small"/>
</dbReference>
<dbReference type="GO" id="GO:0008483">
    <property type="term" value="F:transaminase activity"/>
    <property type="evidence" value="ECO:0007669"/>
    <property type="project" value="UniProtKB-KW"/>
</dbReference>
<evidence type="ECO:0000256" key="4">
    <source>
        <dbReference type="ARBA" id="ARBA00022898"/>
    </source>
</evidence>
<keyword evidence="4" id="KW-0663">Pyridoxal phosphate</keyword>